<dbReference type="Gene3D" id="3.40.50.720">
    <property type="entry name" value="NAD(P)-binding Rossmann-like Domain"/>
    <property type="match status" value="1"/>
</dbReference>
<protein>
    <submittedName>
        <fullName evidence="1">Uncharacterized protein</fullName>
    </submittedName>
</protein>
<evidence type="ECO:0000313" key="2">
    <source>
        <dbReference type="Proteomes" id="UP000516093"/>
    </source>
</evidence>
<sequence>MPAASSGQLSARLPVGLTDSLGEQAQRARPQAHVVKSLNMVSVNQMINPASTNKDAGARYPVYLCVSPRRKPVG</sequence>
<dbReference type="RefSeq" id="WP_187731795.1">
    <property type="nucleotide sequence ID" value="NZ_BMFN01000003.1"/>
</dbReference>
<dbReference type="KEGG" id="hqi:H9L05_16080"/>
<keyword evidence="2" id="KW-1185">Reference proteome</keyword>
<gene>
    <name evidence="1" type="ORF">H9L05_16080</name>
</gene>
<evidence type="ECO:0000313" key="1">
    <source>
        <dbReference type="EMBL" id="QNP51513.1"/>
    </source>
</evidence>
<organism evidence="1 2">
    <name type="scientific">Hymenobacter qilianensis</name>
    <dbReference type="NCBI Taxonomy" id="1385715"/>
    <lineage>
        <taxon>Bacteria</taxon>
        <taxon>Pseudomonadati</taxon>
        <taxon>Bacteroidota</taxon>
        <taxon>Cytophagia</taxon>
        <taxon>Cytophagales</taxon>
        <taxon>Hymenobacteraceae</taxon>
        <taxon>Hymenobacter</taxon>
    </lineage>
</organism>
<accession>A0A7H0GT97</accession>
<reference evidence="1 2" key="1">
    <citation type="submission" date="2020-08" db="EMBL/GenBank/DDBJ databases">
        <title>Genome sequence of Hymenobacter qilianensis JCM 19763T.</title>
        <authorList>
            <person name="Hyun D.-W."/>
            <person name="Bae J.-W."/>
        </authorList>
    </citation>
    <scope>NUCLEOTIDE SEQUENCE [LARGE SCALE GENOMIC DNA]</scope>
    <source>
        <strain evidence="1 2">JCM 19763</strain>
    </source>
</reference>
<dbReference type="EMBL" id="CP060784">
    <property type="protein sequence ID" value="QNP51513.1"/>
    <property type="molecule type" value="Genomic_DNA"/>
</dbReference>
<name>A0A7H0GT97_9BACT</name>
<dbReference type="AlphaFoldDB" id="A0A7H0GT97"/>
<dbReference type="Proteomes" id="UP000516093">
    <property type="component" value="Chromosome"/>
</dbReference>
<proteinExistence type="predicted"/>